<dbReference type="PANTHER" id="PTHR45374">
    <property type="entry name" value="GLUTATHIONE S-TRANSFERASE TCHQD"/>
    <property type="match status" value="1"/>
</dbReference>
<comment type="caution">
    <text evidence="2">The sequence shown here is derived from an EMBL/GenBank/DDBJ whole genome shotgun (WGS) entry which is preliminary data.</text>
</comment>
<dbReference type="InterPro" id="IPR036249">
    <property type="entry name" value="Thioredoxin-like_sf"/>
</dbReference>
<name>A0A9P6HT36_9AGAM</name>
<accession>A0A9P6HT36</accession>
<dbReference type="PROSITE" id="PS50404">
    <property type="entry name" value="GST_NTER"/>
    <property type="match status" value="1"/>
</dbReference>
<dbReference type="Gene3D" id="3.40.30.10">
    <property type="entry name" value="Glutaredoxin"/>
    <property type="match status" value="1"/>
</dbReference>
<dbReference type="PANTHER" id="PTHR45374:SF1">
    <property type="entry name" value="GLUTATHIONE S-TRANSFERASE TCHQD"/>
    <property type="match status" value="1"/>
</dbReference>
<evidence type="ECO:0000259" key="1">
    <source>
        <dbReference type="PROSITE" id="PS50404"/>
    </source>
</evidence>
<keyword evidence="3" id="KW-1185">Reference proteome</keyword>
<organism evidence="2 3">
    <name type="scientific">Thelephora terrestris</name>
    <dbReference type="NCBI Taxonomy" id="56493"/>
    <lineage>
        <taxon>Eukaryota</taxon>
        <taxon>Fungi</taxon>
        <taxon>Dikarya</taxon>
        <taxon>Basidiomycota</taxon>
        <taxon>Agaricomycotina</taxon>
        <taxon>Agaricomycetes</taxon>
        <taxon>Thelephorales</taxon>
        <taxon>Thelephoraceae</taxon>
        <taxon>Thelephora</taxon>
    </lineage>
</organism>
<gene>
    <name evidence="2" type="ORF">BJ322DRAFT_101726</name>
</gene>
<reference evidence="2" key="2">
    <citation type="submission" date="2020-11" db="EMBL/GenBank/DDBJ databases">
        <authorList>
            <consortium name="DOE Joint Genome Institute"/>
            <person name="Kuo A."/>
            <person name="Miyauchi S."/>
            <person name="Kiss E."/>
            <person name="Drula E."/>
            <person name="Kohler A."/>
            <person name="Sanchez-Garcia M."/>
            <person name="Andreopoulos B."/>
            <person name="Barry K.W."/>
            <person name="Bonito G."/>
            <person name="Buee M."/>
            <person name="Carver A."/>
            <person name="Chen C."/>
            <person name="Cichocki N."/>
            <person name="Clum A."/>
            <person name="Culley D."/>
            <person name="Crous P.W."/>
            <person name="Fauchery L."/>
            <person name="Girlanda M."/>
            <person name="Hayes R."/>
            <person name="Keri Z."/>
            <person name="Labutti K."/>
            <person name="Lipzen A."/>
            <person name="Lombard V."/>
            <person name="Magnuson J."/>
            <person name="Maillard F."/>
            <person name="Morin E."/>
            <person name="Murat C."/>
            <person name="Nolan M."/>
            <person name="Ohm R."/>
            <person name="Pangilinan J."/>
            <person name="Pereira M."/>
            <person name="Perotto S."/>
            <person name="Peter M."/>
            <person name="Riley R."/>
            <person name="Sitrit Y."/>
            <person name="Stielow B."/>
            <person name="Szollosi G."/>
            <person name="Zifcakova L."/>
            <person name="Stursova M."/>
            <person name="Spatafora J.W."/>
            <person name="Tedersoo L."/>
            <person name="Vaario L.-M."/>
            <person name="Yamada A."/>
            <person name="Yan M."/>
            <person name="Wang P."/>
            <person name="Xu J."/>
            <person name="Bruns T."/>
            <person name="Baldrian P."/>
            <person name="Vilgalys R."/>
            <person name="Henrissat B."/>
            <person name="Grigoriev I.V."/>
            <person name="Hibbett D."/>
            <person name="Nagy L.G."/>
            <person name="Martin F.M."/>
        </authorList>
    </citation>
    <scope>NUCLEOTIDE SEQUENCE</scope>
    <source>
        <strain evidence="2">UH-Tt-Lm1</strain>
    </source>
</reference>
<dbReference type="AlphaFoldDB" id="A0A9P6HT36"/>
<evidence type="ECO:0000313" key="2">
    <source>
        <dbReference type="EMBL" id="KAF9793137.1"/>
    </source>
</evidence>
<dbReference type="Proteomes" id="UP000736335">
    <property type="component" value="Unassembled WGS sequence"/>
</dbReference>
<dbReference type="Pfam" id="PF13409">
    <property type="entry name" value="GST_N_2"/>
    <property type="match status" value="1"/>
</dbReference>
<dbReference type="OrthoDB" id="412788at2759"/>
<dbReference type="InterPro" id="IPR004045">
    <property type="entry name" value="Glutathione_S-Trfase_N"/>
</dbReference>
<sequence length="272" mass="29593">MTKPVVYTFSHSVWAAVAEIAVAELNVDVEFKQVVLINGENFEPSFIKINPKATLPTLTVGSSVYTDTKAVVSYLNSTVPTPVAKATDFTDLLHEDKYDPNFALLLARHDEELEAKAGSIPGVFVANRQAALERISATPEAAEFKAFYEEKIAANGGLLKVYKGEVPEEAKNGFFQASLGHIANIRDLILHVIPAKLPASGFLGGERPGEDDFHLIGWLARVASTAFGSNDANGILAYEKELGVPVPPSVVSYWKLWAERSSFKTVYTEGLH</sequence>
<dbReference type="SUPFAM" id="SSF52833">
    <property type="entry name" value="Thioredoxin-like"/>
    <property type="match status" value="1"/>
</dbReference>
<feature type="domain" description="GST N-terminal" evidence="1">
    <location>
        <begin position="2"/>
        <end position="83"/>
    </location>
</feature>
<reference evidence="2" key="1">
    <citation type="journal article" date="2020" name="Nat. Commun.">
        <title>Large-scale genome sequencing of mycorrhizal fungi provides insights into the early evolution of symbiotic traits.</title>
        <authorList>
            <person name="Miyauchi S."/>
            <person name="Kiss E."/>
            <person name="Kuo A."/>
            <person name="Drula E."/>
            <person name="Kohler A."/>
            <person name="Sanchez-Garcia M."/>
            <person name="Morin E."/>
            <person name="Andreopoulos B."/>
            <person name="Barry K.W."/>
            <person name="Bonito G."/>
            <person name="Buee M."/>
            <person name="Carver A."/>
            <person name="Chen C."/>
            <person name="Cichocki N."/>
            <person name="Clum A."/>
            <person name="Culley D."/>
            <person name="Crous P.W."/>
            <person name="Fauchery L."/>
            <person name="Girlanda M."/>
            <person name="Hayes R.D."/>
            <person name="Keri Z."/>
            <person name="LaButti K."/>
            <person name="Lipzen A."/>
            <person name="Lombard V."/>
            <person name="Magnuson J."/>
            <person name="Maillard F."/>
            <person name="Murat C."/>
            <person name="Nolan M."/>
            <person name="Ohm R.A."/>
            <person name="Pangilinan J."/>
            <person name="Pereira M.F."/>
            <person name="Perotto S."/>
            <person name="Peter M."/>
            <person name="Pfister S."/>
            <person name="Riley R."/>
            <person name="Sitrit Y."/>
            <person name="Stielow J.B."/>
            <person name="Szollosi G."/>
            <person name="Zifcakova L."/>
            <person name="Stursova M."/>
            <person name="Spatafora J.W."/>
            <person name="Tedersoo L."/>
            <person name="Vaario L.M."/>
            <person name="Yamada A."/>
            <person name="Yan M."/>
            <person name="Wang P."/>
            <person name="Xu J."/>
            <person name="Bruns T."/>
            <person name="Baldrian P."/>
            <person name="Vilgalys R."/>
            <person name="Dunand C."/>
            <person name="Henrissat B."/>
            <person name="Grigoriev I.V."/>
            <person name="Hibbett D."/>
            <person name="Nagy L.G."/>
            <person name="Martin F.M."/>
        </authorList>
    </citation>
    <scope>NUCLEOTIDE SEQUENCE</scope>
    <source>
        <strain evidence="2">UH-Tt-Lm1</strain>
    </source>
</reference>
<protein>
    <recommendedName>
        <fullName evidence="1">GST N-terminal domain-containing protein</fullName>
    </recommendedName>
</protein>
<evidence type="ECO:0000313" key="3">
    <source>
        <dbReference type="Proteomes" id="UP000736335"/>
    </source>
</evidence>
<dbReference type="InterPro" id="IPR044617">
    <property type="entry name" value="TCHQD"/>
</dbReference>
<dbReference type="GO" id="GO:0004364">
    <property type="term" value="F:glutathione transferase activity"/>
    <property type="evidence" value="ECO:0007669"/>
    <property type="project" value="InterPro"/>
</dbReference>
<proteinExistence type="predicted"/>
<dbReference type="EMBL" id="WIUZ02000001">
    <property type="protein sequence ID" value="KAF9793137.1"/>
    <property type="molecule type" value="Genomic_DNA"/>
</dbReference>